<protein>
    <submittedName>
        <fullName evidence="1">Uncharacterized protein</fullName>
    </submittedName>
</protein>
<gene>
    <name evidence="1" type="ORF">CEXT_564931</name>
</gene>
<feature type="non-terminal residue" evidence="1">
    <location>
        <position position="1"/>
    </location>
</feature>
<dbReference type="Proteomes" id="UP001054945">
    <property type="component" value="Unassembled WGS sequence"/>
</dbReference>
<dbReference type="EMBL" id="BPLR01021068">
    <property type="protein sequence ID" value="GIX85489.1"/>
    <property type="molecule type" value="Genomic_DNA"/>
</dbReference>
<proteinExistence type="predicted"/>
<comment type="caution">
    <text evidence="1">The sequence shown here is derived from an EMBL/GenBank/DDBJ whole genome shotgun (WGS) entry which is preliminary data.</text>
</comment>
<dbReference type="AlphaFoldDB" id="A0AAV4NM92"/>
<evidence type="ECO:0000313" key="2">
    <source>
        <dbReference type="Proteomes" id="UP001054945"/>
    </source>
</evidence>
<keyword evidence="2" id="KW-1185">Reference proteome</keyword>
<sequence>TTYEIGAHCIARPQRQGVVDVGSPTGVLRHAGGVLRQSFRIDHAVEVGRRRDGDQNCVAVARYVDI</sequence>
<evidence type="ECO:0000313" key="1">
    <source>
        <dbReference type="EMBL" id="GIX85489.1"/>
    </source>
</evidence>
<organism evidence="1 2">
    <name type="scientific">Caerostris extrusa</name>
    <name type="common">Bark spider</name>
    <name type="synonym">Caerostris bankana</name>
    <dbReference type="NCBI Taxonomy" id="172846"/>
    <lineage>
        <taxon>Eukaryota</taxon>
        <taxon>Metazoa</taxon>
        <taxon>Ecdysozoa</taxon>
        <taxon>Arthropoda</taxon>
        <taxon>Chelicerata</taxon>
        <taxon>Arachnida</taxon>
        <taxon>Araneae</taxon>
        <taxon>Araneomorphae</taxon>
        <taxon>Entelegynae</taxon>
        <taxon>Araneoidea</taxon>
        <taxon>Araneidae</taxon>
        <taxon>Caerostris</taxon>
    </lineage>
</organism>
<name>A0AAV4NM92_CAEEX</name>
<reference evidence="1 2" key="1">
    <citation type="submission" date="2021-06" db="EMBL/GenBank/DDBJ databases">
        <title>Caerostris extrusa draft genome.</title>
        <authorList>
            <person name="Kono N."/>
            <person name="Arakawa K."/>
        </authorList>
    </citation>
    <scope>NUCLEOTIDE SEQUENCE [LARGE SCALE GENOMIC DNA]</scope>
</reference>
<accession>A0AAV4NM92</accession>